<evidence type="ECO:0000313" key="4">
    <source>
        <dbReference type="Proteomes" id="UP000030765"/>
    </source>
</evidence>
<sequence length="222" mass="25344">MPQHSSDCNFFNEILRRQRRIRRTDRQQIARRILANGPEVHIKNEAYKLLPARNKRFHKAVDIFIASRRSQAVKRQGGRVDDPRAGRTTIHSSRMASTFANLPRAAQLMYLNCADFVGSSTKATVCSDPFLLFLCDFDKECAEADERSRREDGTTGGAFEDVPSEDEANHQLPLQYERRPSQDQVLEAARQTWNALSDEAREPYRFRAITAALFPAAIDQAF</sequence>
<dbReference type="EnsemblMetazoa" id="ASIC013522-RA">
    <property type="protein sequence ID" value="ASIC013522-PA"/>
    <property type="gene ID" value="ASIC013522"/>
</dbReference>
<dbReference type="VEuPathDB" id="VectorBase:ASIS013854"/>
<reference evidence="3" key="2">
    <citation type="submission" date="2020-05" db="UniProtKB">
        <authorList>
            <consortium name="EnsemblMetazoa"/>
        </authorList>
    </citation>
    <scope>IDENTIFICATION</scope>
</reference>
<dbReference type="VEuPathDB" id="VectorBase:ASIC013522"/>
<dbReference type="Proteomes" id="UP000030765">
    <property type="component" value="Unassembled WGS sequence"/>
</dbReference>
<protein>
    <submittedName>
        <fullName evidence="2 3">ASPIC/UnbV domain-containing protein</fullName>
    </submittedName>
</protein>
<proteinExistence type="predicted"/>
<accession>A0A084W620</accession>
<dbReference type="OrthoDB" id="7738031at2759"/>
<evidence type="ECO:0000313" key="3">
    <source>
        <dbReference type="EnsemblMetazoa" id="ASIC013522-PA"/>
    </source>
</evidence>
<reference evidence="2 4" key="1">
    <citation type="journal article" date="2014" name="BMC Genomics">
        <title>Genome sequence of Anopheles sinensis provides insight into genetics basis of mosquito competence for malaria parasites.</title>
        <authorList>
            <person name="Zhou D."/>
            <person name="Zhang D."/>
            <person name="Ding G."/>
            <person name="Shi L."/>
            <person name="Hou Q."/>
            <person name="Ye Y."/>
            <person name="Xu Y."/>
            <person name="Zhou H."/>
            <person name="Xiong C."/>
            <person name="Li S."/>
            <person name="Yu J."/>
            <person name="Hong S."/>
            <person name="Yu X."/>
            <person name="Zou P."/>
            <person name="Chen C."/>
            <person name="Chang X."/>
            <person name="Wang W."/>
            <person name="Lv Y."/>
            <person name="Sun Y."/>
            <person name="Ma L."/>
            <person name="Shen B."/>
            <person name="Zhu C."/>
        </authorList>
    </citation>
    <scope>NUCLEOTIDE SEQUENCE [LARGE SCALE GENOMIC DNA]</scope>
</reference>
<organism evidence="2">
    <name type="scientific">Anopheles sinensis</name>
    <name type="common">Mosquito</name>
    <dbReference type="NCBI Taxonomy" id="74873"/>
    <lineage>
        <taxon>Eukaryota</taxon>
        <taxon>Metazoa</taxon>
        <taxon>Ecdysozoa</taxon>
        <taxon>Arthropoda</taxon>
        <taxon>Hexapoda</taxon>
        <taxon>Insecta</taxon>
        <taxon>Pterygota</taxon>
        <taxon>Neoptera</taxon>
        <taxon>Endopterygota</taxon>
        <taxon>Diptera</taxon>
        <taxon>Nematocera</taxon>
        <taxon>Culicoidea</taxon>
        <taxon>Culicidae</taxon>
        <taxon>Anophelinae</taxon>
        <taxon>Anopheles</taxon>
    </lineage>
</organism>
<evidence type="ECO:0000256" key="1">
    <source>
        <dbReference type="SAM" id="MobiDB-lite"/>
    </source>
</evidence>
<name>A0A084W620_ANOSI</name>
<evidence type="ECO:0000313" key="2">
    <source>
        <dbReference type="EMBL" id="KFB45664.1"/>
    </source>
</evidence>
<keyword evidence="4" id="KW-1185">Reference proteome</keyword>
<dbReference type="EMBL" id="KE525305">
    <property type="protein sequence ID" value="KFB45664.1"/>
    <property type="molecule type" value="Genomic_DNA"/>
</dbReference>
<gene>
    <name evidence="2" type="ORF">ZHAS_00013522</name>
</gene>
<feature type="region of interest" description="Disordered" evidence="1">
    <location>
        <begin position="145"/>
        <end position="169"/>
    </location>
</feature>
<dbReference type="EMBL" id="ATLV01020719">
    <property type="status" value="NOT_ANNOTATED_CDS"/>
    <property type="molecule type" value="Genomic_DNA"/>
</dbReference>
<dbReference type="AlphaFoldDB" id="A0A084W620"/>